<dbReference type="Pfam" id="PF00126">
    <property type="entry name" value="HTH_1"/>
    <property type="match status" value="1"/>
</dbReference>
<dbReference type="Pfam" id="PF03466">
    <property type="entry name" value="LysR_substrate"/>
    <property type="match status" value="1"/>
</dbReference>
<sequence>MLRSTMNARDIEIFRAVMQHRTLSAAAEVLHVSQPALSKAVRHCEDRLGFRLFQRRAGRLVPTAEAQTLLPEAERLYQELQGFKGFARDLGSHRGGLLRLGTSSSLAVSLVPPAIAALRRERAAARLTVHLLPVRELGEALLARRLDVALSLTPLPLPGLESTVLGSVPCVVLLPEGHRLSAEPALRPALLAGEPEVGFAGWQDFGQSLDLAFRQEGVERALAVEVGTTVSAVAMVQEGIGYAIVDGLAQRRLPPGVVARPFLPEVRRDVVMARSLALGASALLDRLGEILAELCRAPD</sequence>
<dbReference type="PROSITE" id="PS50931">
    <property type="entry name" value="HTH_LYSR"/>
    <property type="match status" value="1"/>
</dbReference>
<name>A0A845BG83_9PROT</name>
<evidence type="ECO:0000256" key="2">
    <source>
        <dbReference type="ARBA" id="ARBA00023015"/>
    </source>
</evidence>
<evidence type="ECO:0000256" key="3">
    <source>
        <dbReference type="ARBA" id="ARBA00023125"/>
    </source>
</evidence>
<dbReference type="InterPro" id="IPR005119">
    <property type="entry name" value="LysR_subst-bd"/>
</dbReference>
<dbReference type="EMBL" id="SNVJ01000031">
    <property type="protein sequence ID" value="MXP65908.1"/>
    <property type="molecule type" value="Genomic_DNA"/>
</dbReference>
<dbReference type="RefSeq" id="WP_160939316.1">
    <property type="nucleotide sequence ID" value="NZ_SNVJ01000031.1"/>
</dbReference>
<dbReference type="GO" id="GO:0010628">
    <property type="term" value="P:positive regulation of gene expression"/>
    <property type="evidence" value="ECO:0007669"/>
    <property type="project" value="TreeGrafter"/>
</dbReference>
<gene>
    <name evidence="6" type="ORF">E0493_21405</name>
</gene>
<dbReference type="InterPro" id="IPR036388">
    <property type="entry name" value="WH-like_DNA-bd_sf"/>
</dbReference>
<dbReference type="Proteomes" id="UP000460715">
    <property type="component" value="Unassembled WGS sequence"/>
</dbReference>
<comment type="caution">
    <text evidence="6">The sequence shown here is derived from an EMBL/GenBank/DDBJ whole genome shotgun (WGS) entry which is preliminary data.</text>
</comment>
<dbReference type="PANTHER" id="PTHR30427">
    <property type="entry name" value="TRANSCRIPTIONAL ACTIVATOR PROTEIN LYSR"/>
    <property type="match status" value="1"/>
</dbReference>
<dbReference type="Gene3D" id="1.10.10.10">
    <property type="entry name" value="Winged helix-like DNA-binding domain superfamily/Winged helix DNA-binding domain"/>
    <property type="match status" value="1"/>
</dbReference>
<dbReference type="Gene3D" id="3.40.190.290">
    <property type="match status" value="1"/>
</dbReference>
<keyword evidence="4" id="KW-0804">Transcription</keyword>
<evidence type="ECO:0000313" key="6">
    <source>
        <dbReference type="EMBL" id="MXP65908.1"/>
    </source>
</evidence>
<comment type="similarity">
    <text evidence="1">Belongs to the LysR transcriptional regulatory family.</text>
</comment>
<dbReference type="PANTHER" id="PTHR30427:SF1">
    <property type="entry name" value="TRANSCRIPTIONAL ACTIVATOR PROTEIN LYSR"/>
    <property type="match status" value="1"/>
</dbReference>
<evidence type="ECO:0000313" key="7">
    <source>
        <dbReference type="Proteomes" id="UP000460715"/>
    </source>
</evidence>
<dbReference type="GO" id="GO:0009089">
    <property type="term" value="P:lysine biosynthetic process via diaminopimelate"/>
    <property type="evidence" value="ECO:0007669"/>
    <property type="project" value="TreeGrafter"/>
</dbReference>
<keyword evidence="7" id="KW-1185">Reference proteome</keyword>
<accession>A0A845BG83</accession>
<evidence type="ECO:0000256" key="4">
    <source>
        <dbReference type="ARBA" id="ARBA00023163"/>
    </source>
</evidence>
<reference evidence="6 7" key="1">
    <citation type="submission" date="2019-03" db="EMBL/GenBank/DDBJ databases">
        <title>Roseomonas sp. a novel Roseomonas species isolated from Sea whip Gorgonian.</title>
        <authorList>
            <person name="Li F."/>
            <person name="Pan X."/>
            <person name="Huang S."/>
            <person name="Li Z."/>
            <person name="Meng B."/>
        </authorList>
    </citation>
    <scope>NUCLEOTIDE SEQUENCE [LARGE SCALE GENOMIC DNA]</scope>
    <source>
        <strain evidence="6 7">M0104</strain>
    </source>
</reference>
<protein>
    <submittedName>
        <fullName evidence="6">LysR family transcriptional regulator</fullName>
    </submittedName>
</protein>
<keyword evidence="3" id="KW-0238">DNA-binding</keyword>
<organism evidence="6 7">
    <name type="scientific">Teichococcus coralli</name>
    <dbReference type="NCBI Taxonomy" id="2545983"/>
    <lineage>
        <taxon>Bacteria</taxon>
        <taxon>Pseudomonadati</taxon>
        <taxon>Pseudomonadota</taxon>
        <taxon>Alphaproteobacteria</taxon>
        <taxon>Acetobacterales</taxon>
        <taxon>Roseomonadaceae</taxon>
        <taxon>Roseomonas</taxon>
    </lineage>
</organism>
<dbReference type="PRINTS" id="PR00039">
    <property type="entry name" value="HTHLYSR"/>
</dbReference>
<dbReference type="SUPFAM" id="SSF46785">
    <property type="entry name" value="Winged helix' DNA-binding domain"/>
    <property type="match status" value="1"/>
</dbReference>
<evidence type="ECO:0000256" key="1">
    <source>
        <dbReference type="ARBA" id="ARBA00009437"/>
    </source>
</evidence>
<dbReference type="SUPFAM" id="SSF53850">
    <property type="entry name" value="Periplasmic binding protein-like II"/>
    <property type="match status" value="1"/>
</dbReference>
<feature type="domain" description="HTH lysR-type" evidence="5">
    <location>
        <begin position="6"/>
        <end position="63"/>
    </location>
</feature>
<dbReference type="InterPro" id="IPR000847">
    <property type="entry name" value="LysR_HTH_N"/>
</dbReference>
<dbReference type="OrthoDB" id="9806538at2"/>
<dbReference type="GO" id="GO:0003700">
    <property type="term" value="F:DNA-binding transcription factor activity"/>
    <property type="evidence" value="ECO:0007669"/>
    <property type="project" value="InterPro"/>
</dbReference>
<dbReference type="AlphaFoldDB" id="A0A845BG83"/>
<keyword evidence="2" id="KW-0805">Transcription regulation</keyword>
<dbReference type="GO" id="GO:0043565">
    <property type="term" value="F:sequence-specific DNA binding"/>
    <property type="evidence" value="ECO:0007669"/>
    <property type="project" value="TreeGrafter"/>
</dbReference>
<proteinExistence type="inferred from homology"/>
<dbReference type="InterPro" id="IPR036390">
    <property type="entry name" value="WH_DNA-bd_sf"/>
</dbReference>
<evidence type="ECO:0000259" key="5">
    <source>
        <dbReference type="PROSITE" id="PS50931"/>
    </source>
</evidence>